<reference evidence="1" key="1">
    <citation type="submission" date="2024-07" db="EMBL/GenBank/DDBJ databases">
        <authorList>
            <person name="Bringhurst R.M."/>
            <person name="Homer T.E."/>
        </authorList>
    </citation>
    <scope>NUCLEOTIDE SEQUENCE</scope>
</reference>
<sequence>MSEYLNRIYTARRNPTAMQQIALEELDQQLQGRGTYDVPDATIPFVASLECGTLNVSMAIQEMEAQMRMLNPNMAMNQKELYYHMSTVDYLGRFSTPATTTFHLYLSYDEIIAKAVAYGDQGARKLVIPRLTQFMGGNIPFTMQYPIEMRVLAHGGLQIVYDGEDVSPVQRLKTNQVEWDMLRMGRNKVVRLAIPVRQMAIKTETDALSPATLFEHEYKFENKYYYARVYLNDGAPGSKWREIKTTHSDQSFDPLQVTAVLRVVGQTLQVSIPTIYTRMQLATGKIRVDIYNTLGQIDVSMADFRPDQFQAYFNPIDDEITYVSPINTFGIKQALNTSRVTGGANAVDFITLRNRAINNTIGDADLPITDVQLEAKLDLRGYTLVSNIDNITDRQFLASRRLGKPQSLDVVAGAGCVMSQLRINMESIAASAHVADNGQRLTILPSMLYRFKNGKVTNVGDAELAGILGSDPEDIARIANESRFVYTPFHYVMDATDNNFDFRPYYLDNPVITEKTFVGENERSNLQATIDAYEIERIAKGYRVRVRLSSSDQFKGLDDSQVVCQIGYRPTKEEVFASVNGRQVGIQNGERVFEFDIETNYDLDGTGELYTTNMSIFSAQQTNFKTALKNEFDVSIIVVEATTPGYLPNDIDAMVQSHLLPNQWMLVSRERLEVTLGHDMTGIWRRNRNVLGEEDYQRWATNVAKVWPENTYRKDGDGNDIIEIGPNGEIIMYLEHAKGDPVLDANGEPVWLHMKGDPVIIDGKPVLVSPRKLLREVTMLMVDGLFYFATEDSAASYAKEIPMEFVSWLESDIDEISERLLEKAELYLYPTQTFGDTTVTIRDGQRASINIDQSFAVTHWLKPSAFTNVSIRPALINNDKTVIDNQISRKTVSRSAILSQITETVGDDILSNEFSGLGGEENYPILTVEDDAVRLSIRKKMVVLANQLLTVEDDVTVNFLPHEQID</sequence>
<accession>A0AB39CCY8</accession>
<organism evidence="1">
    <name type="scientific">Pseudomonas phage RVTF4</name>
    <dbReference type="NCBI Taxonomy" id="3236931"/>
    <lineage>
        <taxon>Viruses</taxon>
    </lineage>
</organism>
<proteinExistence type="predicted"/>
<name>A0AB39CCY8_9VIRU</name>
<evidence type="ECO:0000313" key="1">
    <source>
        <dbReference type="EMBL" id="XDJ14733.1"/>
    </source>
</evidence>
<dbReference type="EMBL" id="PQ015378">
    <property type="protein sequence ID" value="XDJ14733.1"/>
    <property type="molecule type" value="Genomic_DNA"/>
</dbReference>
<protein>
    <recommendedName>
        <fullName evidence="2">Virion structural protein</fullName>
    </recommendedName>
</protein>
<evidence type="ECO:0008006" key="2">
    <source>
        <dbReference type="Google" id="ProtNLM"/>
    </source>
</evidence>